<accession>A0A0K9NSN1</accession>
<comment type="caution">
    <text evidence="1">The sequence shown here is derived from an EMBL/GenBank/DDBJ whole genome shotgun (WGS) entry which is preliminary data.</text>
</comment>
<sequence length="88" mass="10193">MFWNDLKSSSSNFNYLKIFDVSNVHGSESKLRFIAYIYEITPMIEVSNIKINWENIPFGKDEMGNILIELLSFKRASGAKVIIKKPFD</sequence>
<evidence type="ECO:0000313" key="2">
    <source>
        <dbReference type="Proteomes" id="UP000036987"/>
    </source>
</evidence>
<gene>
    <name evidence="1" type="ORF">ZOSMA_658G00010</name>
</gene>
<dbReference type="Proteomes" id="UP000036987">
    <property type="component" value="Unassembled WGS sequence"/>
</dbReference>
<dbReference type="AlphaFoldDB" id="A0A0K9NSN1"/>
<organism evidence="1 2">
    <name type="scientific">Zostera marina</name>
    <name type="common">Eelgrass</name>
    <dbReference type="NCBI Taxonomy" id="29655"/>
    <lineage>
        <taxon>Eukaryota</taxon>
        <taxon>Viridiplantae</taxon>
        <taxon>Streptophyta</taxon>
        <taxon>Embryophyta</taxon>
        <taxon>Tracheophyta</taxon>
        <taxon>Spermatophyta</taxon>
        <taxon>Magnoliopsida</taxon>
        <taxon>Liliopsida</taxon>
        <taxon>Zosteraceae</taxon>
        <taxon>Zostera</taxon>
    </lineage>
</organism>
<keyword evidence="2" id="KW-1185">Reference proteome</keyword>
<reference evidence="2" key="1">
    <citation type="journal article" date="2016" name="Nature">
        <title>The genome of the seagrass Zostera marina reveals angiosperm adaptation to the sea.</title>
        <authorList>
            <person name="Olsen J.L."/>
            <person name="Rouze P."/>
            <person name="Verhelst B."/>
            <person name="Lin Y.-C."/>
            <person name="Bayer T."/>
            <person name="Collen J."/>
            <person name="Dattolo E."/>
            <person name="De Paoli E."/>
            <person name="Dittami S."/>
            <person name="Maumus F."/>
            <person name="Michel G."/>
            <person name="Kersting A."/>
            <person name="Lauritano C."/>
            <person name="Lohaus R."/>
            <person name="Toepel M."/>
            <person name="Tonon T."/>
            <person name="Vanneste K."/>
            <person name="Amirebrahimi M."/>
            <person name="Brakel J."/>
            <person name="Bostroem C."/>
            <person name="Chovatia M."/>
            <person name="Grimwood J."/>
            <person name="Jenkins J.W."/>
            <person name="Jueterbock A."/>
            <person name="Mraz A."/>
            <person name="Stam W.T."/>
            <person name="Tice H."/>
            <person name="Bornberg-Bauer E."/>
            <person name="Green P.J."/>
            <person name="Pearson G.A."/>
            <person name="Procaccini G."/>
            <person name="Duarte C.M."/>
            <person name="Schmutz J."/>
            <person name="Reusch T.B.H."/>
            <person name="Van de Peer Y."/>
        </authorList>
    </citation>
    <scope>NUCLEOTIDE SEQUENCE [LARGE SCALE GENOMIC DNA]</scope>
    <source>
        <strain evidence="2">cv. Finnish</strain>
    </source>
</reference>
<evidence type="ECO:0000313" key="1">
    <source>
        <dbReference type="EMBL" id="KMZ59779.1"/>
    </source>
</evidence>
<protein>
    <recommendedName>
        <fullName evidence="3">FBD domain-containing protein</fullName>
    </recommendedName>
</protein>
<name>A0A0K9NSN1_ZOSMR</name>
<evidence type="ECO:0008006" key="3">
    <source>
        <dbReference type="Google" id="ProtNLM"/>
    </source>
</evidence>
<dbReference type="EMBL" id="LFYR01001734">
    <property type="protein sequence ID" value="KMZ59779.1"/>
    <property type="molecule type" value="Genomic_DNA"/>
</dbReference>
<proteinExistence type="predicted"/>
<dbReference type="STRING" id="29655.A0A0K9NSN1"/>